<dbReference type="SUPFAM" id="SSF51126">
    <property type="entry name" value="Pectin lyase-like"/>
    <property type="match status" value="1"/>
</dbReference>
<dbReference type="OrthoDB" id="8320584at2"/>
<proteinExistence type="predicted"/>
<dbReference type="Proteomes" id="UP000229081">
    <property type="component" value="Chromosome"/>
</dbReference>
<name>A0A2K8ME77_9SPHN</name>
<evidence type="ECO:0000313" key="3">
    <source>
        <dbReference type="Proteomes" id="UP000229081"/>
    </source>
</evidence>
<accession>A0A2K8ME77</accession>
<dbReference type="Gene3D" id="2.160.20.10">
    <property type="entry name" value="Single-stranded right-handed beta-helix, Pectin lyase-like"/>
    <property type="match status" value="1"/>
</dbReference>
<organism evidence="2 3">
    <name type="scientific">Sphingomonas psychrotolerans</name>
    <dbReference type="NCBI Taxonomy" id="1327635"/>
    <lineage>
        <taxon>Bacteria</taxon>
        <taxon>Pseudomonadati</taxon>
        <taxon>Pseudomonadota</taxon>
        <taxon>Alphaproteobacteria</taxon>
        <taxon>Sphingomonadales</taxon>
        <taxon>Sphingomonadaceae</taxon>
        <taxon>Sphingomonas</taxon>
    </lineage>
</organism>
<dbReference type="InterPro" id="IPR012334">
    <property type="entry name" value="Pectin_lyas_fold"/>
</dbReference>
<feature type="region of interest" description="Disordered" evidence="1">
    <location>
        <begin position="3619"/>
        <end position="3660"/>
    </location>
</feature>
<dbReference type="InterPro" id="IPR011050">
    <property type="entry name" value="Pectin_lyase_fold/virulence"/>
</dbReference>
<evidence type="ECO:0000313" key="2">
    <source>
        <dbReference type="EMBL" id="ATY32157.1"/>
    </source>
</evidence>
<gene>
    <name evidence="2" type="ORF">CVN68_09355</name>
</gene>
<dbReference type="RefSeq" id="WP_100281966.1">
    <property type="nucleotide sequence ID" value="NZ_CP024923.1"/>
</dbReference>
<sequence>MVDGIAADAGQPVLNVGSLSLTGGGLHLAGSGDYVFTNASITHDSDYAVELGGTVNLDFAGDITSTPGAGATLWAFSHTGTANFHDGTIDVAGGEGLFFIDADGSYSFTGTTTMHADGGISIVSGSSGNMFFGAGTSATNNTISNFFLHNSDANVTYLGSLSQTTAGDNFGVIGQTGGTLDFSQATISASTGAGMTFTDADGNTILGDVQLSGGAGISITSGSAGAISFDNVDITGLGAGQTAVDLTGATGNVTFQTLDITGTGGTGIDLTGSTTAANINVNESSSITGVDVGVDLTNAAITGTFRYGDGSSTDADGAASSISAITPIAIGGLNPGVGTYDFADVALSGDTSGLQTNKTVYWVQSGAVGAGTRADPGSLAAAEASGADVIILLDTQVGAGQDVLDAASAGGSLDLIANQSLLSFLNGDTLSVGGGAPANLLLFGLAGGTVTNPYAGSGAALLTTSQAGANTVTLASGTLIDGVQIGNLDARGVYGAGMTGVSIRNSAIFGSISAIEIIDNGLAADVALSNLALSGGNLGGLSTLSLMGNGGGQLTVTQLTGITIAGTTAGGFLTGGVYGQDVVFDADLSAAGIQTVTGTVDIGSAADRVAGYGFIMERATGALSLATTIFNTGAVGLFASGDAGGFTLAITGGTIDSMNALNYNAIALDNLSADIQLTSVDYAGSGIAVIANDVTGVGAGGRALDIGTLTVTGNPAVGVVLAGTTSGNFNFGSGSSIVGSTTAAIELSNTGAGNFSYAGDITGITTGALVLVGNGNINAATFSGTLSATGGTGLQFDDADGSYNFTGTTTLNGGDAGIDIVNGSGGAFAFGTGTSITSPTGAGINIANSTAGVTYSGNLTFATAGQAAVNVVNHSVGTILFQTGTLNVTNGTGLQFNNADGSYNFTGTTTLNGGDAGIDIVNGSAGVFSFGTGTSITSPSGTGINIANSTAGLTYSGDLTFATSGQAAVNVINHSVGTLTFQTGMISATDGTGVRFDNADGTYNFTGPTTLSWASAGIRVANGSAGTFSFGTATSVTSMMVGLIAITSQANITYSGTLVANAPAASEVVHATSDQSAINLSAATFDVTNGFGISFDNADGTYTFGALALSGGARIAIFNGSSGAFTFGDVDVTGLGANQTAVNLTGATGIVTFDTLDIAGTSAVGSKGIDLTGNTGTGNIVITNSSAITGVGVGVDLTNASRTSLFQYGDGSAPTASTIAATTPLVITGLNGGAGTYNFADVSLIGDTSGLATSATVYYVLAGATGAGTLGDPGSLAGAELATADFIILLNNPTGGQDVLDALGSNGNDSLVLDANQALRSFRDNNTIILPGGAPANVILTGVTTGQVVNPYGVLGDTATDRAPVVTTTGAANTVTLASNSLVDGVFVQSVAGFAAIRGAGLTGVTVSNATLSGAGTALRLTDGGVVATATLTNLSLAASGADSALELSGAGAGMLTVAGSGINMSHSGSGALLTLADIVIDGANLTFGTVSATTAGAGIDLGTIGGFGTLGFGSITVAGAAGSGVSLHNSSAPVNLGNVTISGAVGAGIALTTNSGAVGIGTVNISSSATGIAVTGLTNTLTVGNTVIDGATVAGILFGAGNTGAISFANVDITGLQTGARGVDARASMGGNLNFTTLDISGATATGTRGIDLTGNTSSTGFIVGDSSTITGVGIGVDLTNASRTGPFRYGDGSNIDFDLAASTINATTPIVIAGLNGATGTYDFRDATLVGDTSPLEVSAFFVRAGASGVGSRSDPGSLAAADASSASYIVLLDTQAGAGSFDTLSGTLTLANNQSLLSFRDTDSFNVGGGAPPNVFVFNVTTGTITNPNSGSGAPLLTSADATGTVQLGGTSVIDGVVVSNTGTGAGIFANANAGTATLRNSTISGGGAAIDLRSGAFARIVNLQNLSLANAGNQAGALLNLDGTGGTLTVTGMSNLNIGTAGGETAGLVFNTVTFDSDLATGGIQAVNGGALTIGTTGARVQGGGLSLTNVSGALTFSDLDIANTGGTGLLVANSKANSFLLTTLDGSTDTTGGTAVNLDPLTVNMTLASVTANGGAYGILLDQVEGGFTVTGAVTVTGATTAGIAIQDNTAQTDALDATFNGAVSINNTSGIGLSFTNNAGATISFAGGGAGVDVVTTSGAGLIASVGGTISVAGAGNSIATTTGSIVNLDGVTAGAGGIAFASLGNSGTVANTAIRINNLDGGAFNGGTVSVAGTSGATSDGIFVGGGSSSAVSFGATTIAGTGDEGIEINGAGNGAISFTSVTIDNTASDGVLITGSDGTVTVGGGDIGNLNDPTGSGVVIDGGSGAITINAGILKTTAARAIDIQNRTGGSIDFGGFISSGGAASGWSIMNNSGGSTITFSGANNAINGGATIGVELLNNTGATINFTGGGMAITSSASGLFAQGGGTLNITGSGNTISATGNQVIVLDGVTAGAGGINFASVNTTNIATGIALTNVGSSGGGAITLGTVNLQGVLSRGIDVTGTLGAALTIGDLDIGLNNNAAIAVDLNGATLSAAITAGDFDVTNAAAAGISVAVDLRGTTGGQVIRLGDSAVGGAASTISGVATGVWLNAATNATFTYGDGESATDGTSTISAATGINAAAAPVAGTYNFTDVTFGASPGLGFGVGRTWFVDSNGATGGGNGSGADGANPMTLGAAELVLAATDVIVLVNDGNAISAAGSNGNDTLALLADTQVRGFGQGPLALTLVVPATIQLSSNTINIADPTGNGAATLTSAAGANVITLGASGNRISGFILDGDPAGALRGIVDNGGATGTIVNFMTIRNFDAVGGYGIEITPSTNTTIDNVTFTGNTNDAFLNAAGSTITNVTASGATGTSIIIDNATGTTTLTNVSITGAATGLSFTNAAGTINATNVDIAGATTSALTVSGGTAGFSFDGASSIVQATGGLTLNFTGNHTAGTFAFAGLINATNGAGMQFNNADGTYNFTGITTLNGGGAGIDILGGATGTFAFGSATALTHNAAGNAFVLLSSANVTFDGTITDNDGTAVEIDGHDAGTATFNGAISSSIANASNVISVANSNGGVVTFTGQMAISSTGTAVNLSGNAGSTITFNAGGTGLDITGTTSTAMIVTGGGTVNVQGSGNSITTTSGTLLSVTDTGGTTTAVNLAFASASNTSGANGIFVQRTGAGTITGTVNIAAGAITATTRGVSLNGDALNFTYGGTLTTSGGASRSVEVTNRTGGIATLSGNLTDTSLGISIANNTGGTIAFTGQTISLNTGVNAAVTLNNNSGATVNFAPLAGGNGLDIVTTSGTGFDATGGGTITVAGGGNSIQTDTGQVIDLTGVSAGASGINWASLQSTGVVTTIAINFNNFDSAGGAFIGGTTSIAGTGGGNDAIFIGNGSAANVSFGATTIGTGTISGDGIEINGSGNGTVTFTSVDIDNTTAHGVSIIGAAGATGAIAINGGTIGAGGAGSITGDGVNVTGGSGSVTVAASIAKTNAGNVVEVSGHTGGTVTFSNTISATGGAANGILLSNNSGGSIVFSGASKTLSTGASNALQFDNNAATGAAVSFTGGGLDVDTTSGRGITGTSTNAGAGSLTITGANNTIASAGGIALNLVNTNIAGGGLDFLSISANGGTRGIVLNTTGGAGGSPSPAPAPPMARAARSRTSPSAGSNCSTPLWSTSAI</sequence>
<evidence type="ECO:0000256" key="1">
    <source>
        <dbReference type="SAM" id="MobiDB-lite"/>
    </source>
</evidence>
<dbReference type="KEGG" id="sphc:CVN68_09355"/>
<dbReference type="InterPro" id="IPR006626">
    <property type="entry name" value="PbH1"/>
</dbReference>
<reference evidence="2 3" key="1">
    <citation type="submission" date="2017-11" db="EMBL/GenBank/DDBJ databases">
        <title>Complete genome sequence of Sphingomonas sp. Strain Cra20, a psychrotolerant potential plant growth promoting rhizobacteria.</title>
        <authorList>
            <person name="Luo Y."/>
        </authorList>
    </citation>
    <scope>NUCLEOTIDE SEQUENCE [LARGE SCALE GENOMIC DNA]</scope>
    <source>
        <strain evidence="2 3">Cra20</strain>
    </source>
</reference>
<dbReference type="EMBL" id="CP024923">
    <property type="protein sequence ID" value="ATY32157.1"/>
    <property type="molecule type" value="Genomic_DNA"/>
</dbReference>
<feature type="compositionally biased region" description="Polar residues" evidence="1">
    <location>
        <begin position="3649"/>
        <end position="3660"/>
    </location>
</feature>
<feature type="compositionally biased region" description="Low complexity" evidence="1">
    <location>
        <begin position="3634"/>
        <end position="3648"/>
    </location>
</feature>
<protein>
    <submittedName>
        <fullName evidence="2">Uncharacterized protein</fullName>
    </submittedName>
</protein>
<keyword evidence="3" id="KW-1185">Reference proteome</keyword>
<dbReference type="SMART" id="SM00710">
    <property type="entry name" value="PbH1"/>
    <property type="match status" value="30"/>
</dbReference>